<dbReference type="AlphaFoldDB" id="A0A9X2ELS1"/>
<reference evidence="2" key="1">
    <citation type="submission" date="2022-06" db="EMBL/GenBank/DDBJ databases">
        <title>Sphingomicrobium sedimins sp. nov., a marine bacterium isolated from tidal flat.</title>
        <authorList>
            <person name="Kim C.-H."/>
            <person name="Yoo Y."/>
            <person name="Kim J.-J."/>
        </authorList>
    </citation>
    <scope>NUCLEOTIDE SEQUENCE</scope>
    <source>
        <strain evidence="2">GRR-S6-50</strain>
    </source>
</reference>
<accession>A0A9X2ELS1</accession>
<feature type="domain" description="TNase-like" evidence="1">
    <location>
        <begin position="61"/>
        <end position="160"/>
    </location>
</feature>
<dbReference type="SUPFAM" id="SSF50199">
    <property type="entry name" value="Staphylococcal nuclease"/>
    <property type="match status" value="1"/>
</dbReference>
<organism evidence="2 3">
    <name type="scientific">Sphingomicrobium sediminis</name>
    <dbReference type="NCBI Taxonomy" id="2950949"/>
    <lineage>
        <taxon>Bacteria</taxon>
        <taxon>Pseudomonadati</taxon>
        <taxon>Pseudomonadota</taxon>
        <taxon>Alphaproteobacteria</taxon>
        <taxon>Sphingomonadales</taxon>
        <taxon>Sphingomonadaceae</taxon>
        <taxon>Sphingomicrobium</taxon>
    </lineage>
</organism>
<name>A0A9X2ELS1_9SPHN</name>
<evidence type="ECO:0000313" key="2">
    <source>
        <dbReference type="EMBL" id="MCM8557777.1"/>
    </source>
</evidence>
<dbReference type="InterPro" id="IPR035437">
    <property type="entry name" value="SNase_OB-fold_sf"/>
</dbReference>
<dbReference type="EMBL" id="JAMSHT010000001">
    <property type="protein sequence ID" value="MCM8557777.1"/>
    <property type="molecule type" value="Genomic_DNA"/>
</dbReference>
<proteinExistence type="predicted"/>
<gene>
    <name evidence="2" type="ORF">NDO55_08085</name>
</gene>
<keyword evidence="3" id="KW-1185">Reference proteome</keyword>
<evidence type="ECO:0000259" key="1">
    <source>
        <dbReference type="PROSITE" id="PS50830"/>
    </source>
</evidence>
<dbReference type="PROSITE" id="PS50830">
    <property type="entry name" value="TNASE_3"/>
    <property type="match status" value="1"/>
</dbReference>
<dbReference type="RefSeq" id="WP_252114141.1">
    <property type="nucleotide sequence ID" value="NZ_JAMSHT010000001.1"/>
</dbReference>
<dbReference type="InterPro" id="IPR016071">
    <property type="entry name" value="Staphylococal_nuclease_OB-fold"/>
</dbReference>
<evidence type="ECO:0000313" key="3">
    <source>
        <dbReference type="Proteomes" id="UP001155128"/>
    </source>
</evidence>
<comment type="caution">
    <text evidence="2">The sequence shown here is derived from an EMBL/GenBank/DDBJ whole genome shotgun (WGS) entry which is preliminary data.</text>
</comment>
<sequence length="160" mass="17652">MPAMSVRRMARSLGTIAVLVAILLLVERAGLFGSVTRDGEAIVIDKIFVSCDRPSSGDACVSDGDSFRLEGERYRISGIDAPEIGAPECPAERTKGFAARDELERLFNAGPFRFIPDARRERDQYGRYLGRVVRDGRDLGAAMIEAGHARRYQGRQASWC</sequence>
<dbReference type="Gene3D" id="2.40.50.90">
    <property type="match status" value="1"/>
</dbReference>
<protein>
    <submittedName>
        <fullName evidence="2">Thermonuclease family protein</fullName>
    </submittedName>
</protein>
<dbReference type="Pfam" id="PF00565">
    <property type="entry name" value="SNase"/>
    <property type="match status" value="1"/>
</dbReference>
<dbReference type="Proteomes" id="UP001155128">
    <property type="component" value="Unassembled WGS sequence"/>
</dbReference>